<dbReference type="InterPro" id="IPR056396">
    <property type="entry name" value="HEAT_SCC3-SA"/>
</dbReference>
<evidence type="ECO:0000313" key="4">
    <source>
        <dbReference type="EMBL" id="KAL1525208.1"/>
    </source>
</evidence>
<reference evidence="4 5" key="1">
    <citation type="journal article" date="2024" name="Science">
        <title>Giant polyketide synthase enzymes in the biosynthesis of giant marine polyether toxins.</title>
        <authorList>
            <person name="Fallon T.R."/>
            <person name="Shende V.V."/>
            <person name="Wierzbicki I.H."/>
            <person name="Pendleton A.L."/>
            <person name="Watervoot N.F."/>
            <person name="Auber R.P."/>
            <person name="Gonzalez D.J."/>
            <person name="Wisecaver J.H."/>
            <person name="Moore B.S."/>
        </authorList>
    </citation>
    <scope>NUCLEOTIDE SEQUENCE [LARGE SCALE GENOMIC DNA]</scope>
    <source>
        <strain evidence="4 5">12B1</strain>
    </source>
</reference>
<dbReference type="Pfam" id="PF21581">
    <property type="entry name" value="SCD"/>
    <property type="match status" value="1"/>
</dbReference>
<dbReference type="GO" id="GO:0008278">
    <property type="term" value="C:cohesin complex"/>
    <property type="evidence" value="ECO:0007669"/>
    <property type="project" value="TreeGrafter"/>
</dbReference>
<feature type="compositionally biased region" description="Basic residues" evidence="2">
    <location>
        <begin position="1341"/>
        <end position="1350"/>
    </location>
</feature>
<dbReference type="GO" id="GO:0005634">
    <property type="term" value="C:nucleus"/>
    <property type="evidence" value="ECO:0007669"/>
    <property type="project" value="TreeGrafter"/>
</dbReference>
<name>A0AB34JW31_PRYPA</name>
<feature type="compositionally biased region" description="Acidic residues" evidence="2">
    <location>
        <begin position="1207"/>
        <end position="1223"/>
    </location>
</feature>
<protein>
    <recommendedName>
        <fullName evidence="3">SCD domain-containing protein</fullName>
    </recommendedName>
</protein>
<feature type="region of interest" description="Disordered" evidence="2">
    <location>
        <begin position="1"/>
        <end position="131"/>
    </location>
</feature>
<evidence type="ECO:0000259" key="3">
    <source>
        <dbReference type="PROSITE" id="PS51425"/>
    </source>
</evidence>
<feature type="region of interest" description="Disordered" evidence="2">
    <location>
        <begin position="1150"/>
        <end position="1308"/>
    </location>
</feature>
<feature type="compositionally biased region" description="Acidic residues" evidence="2">
    <location>
        <begin position="935"/>
        <end position="957"/>
    </location>
</feature>
<feature type="region of interest" description="Disordered" evidence="2">
    <location>
        <begin position="929"/>
        <end position="966"/>
    </location>
</feature>
<dbReference type="GO" id="GO:0000785">
    <property type="term" value="C:chromatin"/>
    <property type="evidence" value="ECO:0007669"/>
    <property type="project" value="TreeGrafter"/>
</dbReference>
<evidence type="ECO:0000313" key="5">
    <source>
        <dbReference type="Proteomes" id="UP001515480"/>
    </source>
</evidence>
<dbReference type="InterPro" id="IPR013721">
    <property type="entry name" value="STAG"/>
</dbReference>
<dbReference type="PANTHER" id="PTHR11199">
    <property type="entry name" value="STROMAL ANTIGEN"/>
    <property type="match status" value="1"/>
</dbReference>
<feature type="compositionally biased region" description="Acidic residues" evidence="2">
    <location>
        <begin position="1262"/>
        <end position="1288"/>
    </location>
</feature>
<evidence type="ECO:0000256" key="2">
    <source>
        <dbReference type="SAM" id="MobiDB-lite"/>
    </source>
</evidence>
<dbReference type="InterPro" id="IPR016024">
    <property type="entry name" value="ARM-type_fold"/>
</dbReference>
<feature type="domain" description="SCD" evidence="3">
    <location>
        <begin position="368"/>
        <end position="455"/>
    </location>
</feature>
<dbReference type="Pfam" id="PF08514">
    <property type="entry name" value="STAG"/>
    <property type="match status" value="1"/>
</dbReference>
<comment type="caution">
    <text evidence="4">The sequence shown here is derived from an EMBL/GenBank/DDBJ whole genome shotgun (WGS) entry which is preliminary data.</text>
</comment>
<feature type="compositionally biased region" description="Low complexity" evidence="2">
    <location>
        <begin position="94"/>
        <end position="118"/>
    </location>
</feature>
<dbReference type="EMBL" id="JBGBPQ010000004">
    <property type="protein sequence ID" value="KAL1525208.1"/>
    <property type="molecule type" value="Genomic_DNA"/>
</dbReference>
<dbReference type="Gene3D" id="1.25.10.10">
    <property type="entry name" value="Leucine-rich Repeat Variant"/>
    <property type="match status" value="1"/>
</dbReference>
<dbReference type="SUPFAM" id="SSF48371">
    <property type="entry name" value="ARM repeat"/>
    <property type="match status" value="1"/>
</dbReference>
<dbReference type="Proteomes" id="UP001515480">
    <property type="component" value="Unassembled WGS sequence"/>
</dbReference>
<feature type="compositionally biased region" description="Basic and acidic residues" evidence="2">
    <location>
        <begin position="1224"/>
        <end position="1234"/>
    </location>
</feature>
<proteinExistence type="predicted"/>
<dbReference type="InterPro" id="IPR011989">
    <property type="entry name" value="ARM-like"/>
</dbReference>
<feature type="coiled-coil region" evidence="1">
    <location>
        <begin position="685"/>
        <end position="712"/>
    </location>
</feature>
<feature type="compositionally biased region" description="Acidic residues" evidence="2">
    <location>
        <begin position="1235"/>
        <end position="1252"/>
    </location>
</feature>
<dbReference type="Pfam" id="PF24571">
    <property type="entry name" value="HEAT_SCC3-SA"/>
    <property type="match status" value="1"/>
</dbReference>
<evidence type="ECO:0000256" key="1">
    <source>
        <dbReference type="SAM" id="Coils"/>
    </source>
</evidence>
<dbReference type="GO" id="GO:0007062">
    <property type="term" value="P:sister chromatid cohesion"/>
    <property type="evidence" value="ECO:0007669"/>
    <property type="project" value="UniProtKB-ARBA"/>
</dbReference>
<dbReference type="InterPro" id="IPR039662">
    <property type="entry name" value="Cohesin_Scc3/SA"/>
</dbReference>
<accession>A0AB34JW31</accession>
<gene>
    <name evidence="4" type="ORF">AB1Y20_020075</name>
</gene>
<sequence length="1350" mass="149118">MPLTSSTSRKTARAGANAQPPRKGNDAEAPKQPTRKKLSTQGQSYQDLEQDAPMKRRSVNANSSTMSPPMASAQKPSAQKASTLKPSTQRKSVAGESSGRSSAHSNSRARKTAASSSTKSRRSSVRSEPPIEFGDMLATKSLLECVQLRDKDEMVQLSLSLDAFVERYTANNDEGILELVNFLLRASGLSPDPLELSQFEYVEEPLDLVIKEETLQGFINEAKKACTHPIIPSTNSFVEPYPLADKKVCKKFKTGLLGVVRGILEKLKHDILFDGMLLPWCIEWLVIMSNSKHRGVRHTGTEVALSIMMVTNEFHVEKLCAAAHQRMLLAGLKQKDMTRDTVAREVETLDERAKLLEEMHVSLFENVCARRCRDTVDDIRMACIQALGRCAVTHPEEYMKDRRLYRIGVMLNDQHSAAVRACAVQQLQNIYKLLSAEQLKMSSFSERWESRFLELTRDTSVTVSCEALRLLQILFDRQYITNFDDAMKQVLPLMHASEASIWRALAPLLQRYVSHTVDETKSKTKTKVNRLAASDSGLAGHAKSPLLRLAMLIVAQAKPEESAVYCERLVSAMRSIEPLLSNWAMYTELLLADADDEHAEAQQVLLQMMTASAEGLIKAVNSVAETDGAAKSKKKQRDQATHDQDLLDLSTQLGKSLPELLDKYGVHADQLRMILKLFQQMRLDAAQATLKLDRLKEILARLEAVCNKHTDQETLEACAAAWRSILEQQGAPALREAAQVRYIRLCGKLQQAVKPAASHVLKCKPGETPSLQDLNVTLLRLSCIASIDPQQIVGVRAVEHAMLKLAENTGSADELLTSCLLSVFRLQLVQLLYSCANAAPAEAADDTSASTVFELRDELLPLLCRSALVANAPELSLQSFLMLGVALTALKPFSPADSDEEGGELIQQAYHSYAEKLRRILVALSKGQPIGHKEEEDEEEEENELDEEDEEDEEDEDGERKPKKARAPARRYPQWLVEVARVAHLGAVPRAHVVGALLMYAEAVGGRLLVLLADLWHQLSKILDVGKLACDTLVHVLALCTGEARDGAVDESFVRGVGEQLATLLATGLGKKSADSTLLPFVIEGLRWTFSQPGNRPSNALLPEFGLRPSLKLLSREGVGKLRAELQSLRARKQLELPLFSAAFARAAHGKATPAGKSPAAQSSPDGSKRRRSTAASTSRKAARVPKEGSRRSSRGATIHASYNEDKVEESEEDEDEDVMEVDDGPREQLRREQSEDEGEDENEEESEDEAPWDGAGVGPADEVDDDEVNSDEEDDDVVVPPGTEEEAAPGSKTGARFRSIYDHDDSMDADEMVEDEYTAEEFQASQGSEFTMDELPVHSYARKPRKRAL</sequence>
<feature type="compositionally biased region" description="Low complexity" evidence="2">
    <location>
        <begin position="71"/>
        <end position="82"/>
    </location>
</feature>
<dbReference type="PROSITE" id="PS51425">
    <property type="entry name" value="SCD"/>
    <property type="match status" value="1"/>
</dbReference>
<dbReference type="InterPro" id="IPR020839">
    <property type="entry name" value="SCD"/>
</dbReference>
<dbReference type="PANTHER" id="PTHR11199:SF0">
    <property type="entry name" value="LD34181P-RELATED"/>
    <property type="match status" value="1"/>
</dbReference>
<keyword evidence="5" id="KW-1185">Reference proteome</keyword>
<feature type="region of interest" description="Disordered" evidence="2">
    <location>
        <begin position="1324"/>
        <end position="1350"/>
    </location>
</feature>
<organism evidence="4 5">
    <name type="scientific">Prymnesium parvum</name>
    <name type="common">Toxic golden alga</name>
    <dbReference type="NCBI Taxonomy" id="97485"/>
    <lineage>
        <taxon>Eukaryota</taxon>
        <taxon>Haptista</taxon>
        <taxon>Haptophyta</taxon>
        <taxon>Prymnesiophyceae</taxon>
        <taxon>Prymnesiales</taxon>
        <taxon>Prymnesiaceae</taxon>
        <taxon>Prymnesium</taxon>
    </lineage>
</organism>
<keyword evidence="1" id="KW-0175">Coiled coil</keyword>
<dbReference type="GO" id="GO:0003682">
    <property type="term" value="F:chromatin binding"/>
    <property type="evidence" value="ECO:0007669"/>
    <property type="project" value="TreeGrafter"/>
</dbReference>